<dbReference type="GO" id="GO:0005737">
    <property type="term" value="C:cytoplasm"/>
    <property type="evidence" value="ECO:0007669"/>
    <property type="project" value="TreeGrafter"/>
</dbReference>
<feature type="region of interest" description="Disordered" evidence="5">
    <location>
        <begin position="355"/>
        <end position="377"/>
    </location>
</feature>
<dbReference type="InterPro" id="IPR005120">
    <property type="entry name" value="UPF3_dom"/>
</dbReference>
<evidence type="ECO:0000256" key="5">
    <source>
        <dbReference type="SAM" id="MobiDB-lite"/>
    </source>
</evidence>
<accession>A0AAD3S4B4</accession>
<dbReference type="SUPFAM" id="SSF54928">
    <property type="entry name" value="RNA-binding domain, RBD"/>
    <property type="match status" value="1"/>
</dbReference>
<comment type="subcellular location">
    <subcellularLocation>
        <location evidence="1">Nucleus</location>
    </subcellularLocation>
</comment>
<dbReference type="PANTHER" id="PTHR13112:SF0">
    <property type="entry name" value="FI21285P1"/>
    <property type="match status" value="1"/>
</dbReference>
<protein>
    <recommendedName>
        <fullName evidence="6">UPF3 domain-containing protein</fullName>
    </recommendedName>
</protein>
<dbReference type="GO" id="GO:0045727">
    <property type="term" value="P:positive regulation of translation"/>
    <property type="evidence" value="ECO:0007669"/>
    <property type="project" value="TreeGrafter"/>
</dbReference>
<dbReference type="PANTHER" id="PTHR13112">
    <property type="entry name" value="UPF3 REGULATOR OF NONSENSE TRANSCRIPTS-LIKE PROTEIN"/>
    <property type="match status" value="1"/>
</dbReference>
<dbReference type="GO" id="GO:0003729">
    <property type="term" value="F:mRNA binding"/>
    <property type="evidence" value="ECO:0007669"/>
    <property type="project" value="TreeGrafter"/>
</dbReference>
<dbReference type="Pfam" id="PF03467">
    <property type="entry name" value="Smg4_UPF3"/>
    <property type="match status" value="1"/>
</dbReference>
<evidence type="ECO:0000256" key="2">
    <source>
        <dbReference type="ARBA" id="ARBA00005991"/>
    </source>
</evidence>
<organism evidence="7 8">
    <name type="scientific">Nepenthes gracilis</name>
    <name type="common">Slender pitcher plant</name>
    <dbReference type="NCBI Taxonomy" id="150966"/>
    <lineage>
        <taxon>Eukaryota</taxon>
        <taxon>Viridiplantae</taxon>
        <taxon>Streptophyta</taxon>
        <taxon>Embryophyta</taxon>
        <taxon>Tracheophyta</taxon>
        <taxon>Spermatophyta</taxon>
        <taxon>Magnoliopsida</taxon>
        <taxon>eudicotyledons</taxon>
        <taxon>Gunneridae</taxon>
        <taxon>Pentapetalae</taxon>
        <taxon>Caryophyllales</taxon>
        <taxon>Nepenthaceae</taxon>
        <taxon>Nepenthes</taxon>
    </lineage>
</organism>
<evidence type="ECO:0000256" key="4">
    <source>
        <dbReference type="ARBA" id="ARBA00023242"/>
    </source>
</evidence>
<evidence type="ECO:0000259" key="6">
    <source>
        <dbReference type="Pfam" id="PF03467"/>
    </source>
</evidence>
<dbReference type="InterPro" id="IPR012677">
    <property type="entry name" value="Nucleotide-bd_a/b_plait_sf"/>
</dbReference>
<keyword evidence="4" id="KW-0539">Nucleus</keyword>
<gene>
    <name evidence="7" type="ORF">Nepgr_005801</name>
</gene>
<dbReference type="GO" id="GO:0005730">
    <property type="term" value="C:nucleolus"/>
    <property type="evidence" value="ECO:0007669"/>
    <property type="project" value="TreeGrafter"/>
</dbReference>
<comment type="similarity">
    <text evidence="2">Belongs to the RENT3 family.</text>
</comment>
<feature type="domain" description="UPF3" evidence="6">
    <location>
        <begin position="20"/>
        <end position="164"/>
    </location>
</feature>
<keyword evidence="8" id="KW-1185">Reference proteome</keyword>
<proteinExistence type="inferred from homology"/>
<feature type="compositionally biased region" description="Basic and acidic residues" evidence="5">
    <location>
        <begin position="358"/>
        <end position="367"/>
    </location>
</feature>
<sequence>MCAVALRVCDRQSYIAQFSSFFDQIDLRFAGRYNWSSFRPSKNSHKRQTYARAYINFNSPEDVFQFAEFFNGHVFVNEKGAQFKVIVEYSPSQRVPDASTKKDGREGTIFKDPEYVEFLEHVSKPMENLPSADVQLERREAERAGIPESPVVTPLMEYVRKKRAGKSAARDVAADVKFSGRVRTALRSKSRSSAAKQISEKKKYILKASGKSNVKDESTYILLPRRDDQLDSPSGKGLVENESESVSADTGKKKILLLKGKEPEISQNKVAASPVEKSPVTSALKMNPRHDAGGRINRSISLNKETFQSQSSPVQLEQKLQTISSEKSKRPPRAAGMRLGVSGYASINECSPVASESVGKRSVDDKSGGNGQPDHMLVGSRYPNSRIYFRILMKLMVDTQKLTCIKPTVLGKLLLLQVPIIGISHVRGNLRKEGVQLAIVSMRSKSGFRSLLQVLSMFKSVLLKQILADEG</sequence>
<comment type="caution">
    <text evidence="7">The sequence shown here is derived from an EMBL/GenBank/DDBJ whole genome shotgun (WGS) entry which is preliminary data.</text>
</comment>
<dbReference type="CDD" id="cd12455">
    <property type="entry name" value="RRM_like_Smg4_UPF3"/>
    <property type="match status" value="1"/>
</dbReference>
<feature type="region of interest" description="Disordered" evidence="5">
    <location>
        <begin position="225"/>
        <end position="246"/>
    </location>
</feature>
<dbReference type="InterPro" id="IPR039722">
    <property type="entry name" value="Upf3"/>
</dbReference>
<reference evidence="7" key="1">
    <citation type="submission" date="2023-05" db="EMBL/GenBank/DDBJ databases">
        <title>Nepenthes gracilis genome sequencing.</title>
        <authorList>
            <person name="Fukushima K."/>
        </authorList>
    </citation>
    <scope>NUCLEOTIDE SEQUENCE</scope>
    <source>
        <strain evidence="7">SING2019-196</strain>
    </source>
</reference>
<evidence type="ECO:0000256" key="3">
    <source>
        <dbReference type="ARBA" id="ARBA00023161"/>
    </source>
</evidence>
<evidence type="ECO:0000313" key="8">
    <source>
        <dbReference type="Proteomes" id="UP001279734"/>
    </source>
</evidence>
<dbReference type="AlphaFoldDB" id="A0AAD3S4B4"/>
<dbReference type="EMBL" id="BSYO01000004">
    <property type="protein sequence ID" value="GMH03962.1"/>
    <property type="molecule type" value="Genomic_DNA"/>
</dbReference>
<evidence type="ECO:0000313" key="7">
    <source>
        <dbReference type="EMBL" id="GMH03962.1"/>
    </source>
</evidence>
<keyword evidence="3" id="KW-0866">Nonsense-mediated mRNA decay</keyword>
<dbReference type="Gene3D" id="3.30.70.330">
    <property type="match status" value="1"/>
</dbReference>
<name>A0AAD3S4B4_NEPGR</name>
<dbReference type="GO" id="GO:0000184">
    <property type="term" value="P:nuclear-transcribed mRNA catabolic process, nonsense-mediated decay"/>
    <property type="evidence" value="ECO:0007669"/>
    <property type="project" value="UniProtKB-KW"/>
</dbReference>
<dbReference type="InterPro" id="IPR035979">
    <property type="entry name" value="RBD_domain_sf"/>
</dbReference>
<evidence type="ECO:0000256" key="1">
    <source>
        <dbReference type="ARBA" id="ARBA00004123"/>
    </source>
</evidence>
<dbReference type="Proteomes" id="UP001279734">
    <property type="component" value="Unassembled WGS sequence"/>
</dbReference>